<dbReference type="Pfam" id="PF01648">
    <property type="entry name" value="ACPS"/>
    <property type="match status" value="1"/>
</dbReference>
<evidence type="ECO:0000313" key="4">
    <source>
        <dbReference type="Proteomes" id="UP000319040"/>
    </source>
</evidence>
<dbReference type="GO" id="GO:0000287">
    <property type="term" value="F:magnesium ion binding"/>
    <property type="evidence" value="ECO:0007669"/>
    <property type="project" value="InterPro"/>
</dbReference>
<dbReference type="InterPro" id="IPR008278">
    <property type="entry name" value="4-PPantetheinyl_Trfase_dom"/>
</dbReference>
<sequence>MPLLLHKETDTGGTVAVWKMKESLDVLFSKLNLHQKDRDKVNAYKLESRKKEFLATRCLIKEVLGIDAVIDYLDSGKPVIKNSDFKISISHTKGYVAVAFSRGEFAGIDIEYPSERVARVYKRFVSPQEELFIPEDKKVEYYTMMWCLKETMYKMYDRKNSIFTINFICHPFQLKKQGAIRATFDFEDCHTMDFEYVTTPAFYLVYHC</sequence>
<keyword evidence="4" id="KW-1185">Reference proteome</keyword>
<evidence type="ECO:0000313" key="3">
    <source>
        <dbReference type="EMBL" id="SMO57648.1"/>
    </source>
</evidence>
<dbReference type="OrthoDB" id="1190494at2"/>
<gene>
    <name evidence="3" type="ORF">SAMN06265379_10333</name>
</gene>
<dbReference type="AlphaFoldDB" id="A0A521CE05"/>
<keyword evidence="1 3" id="KW-0808">Transferase</keyword>
<evidence type="ECO:0000259" key="2">
    <source>
        <dbReference type="Pfam" id="PF01648"/>
    </source>
</evidence>
<dbReference type="Gene3D" id="3.90.470.20">
    <property type="entry name" value="4'-phosphopantetheinyl transferase domain"/>
    <property type="match status" value="2"/>
</dbReference>
<dbReference type="RefSeq" id="WP_142532761.1">
    <property type="nucleotide sequence ID" value="NZ_FXTB01000003.1"/>
</dbReference>
<reference evidence="3 4" key="1">
    <citation type="submission" date="2017-05" db="EMBL/GenBank/DDBJ databases">
        <authorList>
            <person name="Varghese N."/>
            <person name="Submissions S."/>
        </authorList>
    </citation>
    <scope>NUCLEOTIDE SEQUENCE [LARGE SCALE GENOMIC DNA]</scope>
    <source>
        <strain evidence="3 4">DSM 27040</strain>
    </source>
</reference>
<proteinExistence type="predicted"/>
<feature type="domain" description="4'-phosphopantetheinyl transferase" evidence="2">
    <location>
        <begin position="107"/>
        <end position="183"/>
    </location>
</feature>
<organism evidence="3 4">
    <name type="scientific">Saccharicrinis carchari</name>
    <dbReference type="NCBI Taxonomy" id="1168039"/>
    <lineage>
        <taxon>Bacteria</taxon>
        <taxon>Pseudomonadati</taxon>
        <taxon>Bacteroidota</taxon>
        <taxon>Bacteroidia</taxon>
        <taxon>Marinilabiliales</taxon>
        <taxon>Marinilabiliaceae</taxon>
        <taxon>Saccharicrinis</taxon>
    </lineage>
</organism>
<dbReference type="EMBL" id="FXTB01000003">
    <property type="protein sequence ID" value="SMO57648.1"/>
    <property type="molecule type" value="Genomic_DNA"/>
</dbReference>
<name>A0A521CE05_SACCC</name>
<evidence type="ECO:0000256" key="1">
    <source>
        <dbReference type="ARBA" id="ARBA00022679"/>
    </source>
</evidence>
<accession>A0A521CE05</accession>
<dbReference type="InterPro" id="IPR037143">
    <property type="entry name" value="4-PPantetheinyl_Trfase_dom_sf"/>
</dbReference>
<dbReference type="SUPFAM" id="SSF56214">
    <property type="entry name" value="4'-phosphopantetheinyl transferase"/>
    <property type="match status" value="2"/>
</dbReference>
<protein>
    <submittedName>
        <fullName evidence="3">4'-phosphopantetheinyl transferase superfamily protein</fullName>
    </submittedName>
</protein>
<dbReference type="GO" id="GO:0008897">
    <property type="term" value="F:holo-[acyl-carrier-protein] synthase activity"/>
    <property type="evidence" value="ECO:0007669"/>
    <property type="project" value="InterPro"/>
</dbReference>
<dbReference type="Proteomes" id="UP000319040">
    <property type="component" value="Unassembled WGS sequence"/>
</dbReference>